<protein>
    <submittedName>
        <fullName evidence="1">Uncharacterized protein</fullName>
    </submittedName>
</protein>
<evidence type="ECO:0000313" key="2">
    <source>
        <dbReference type="Proteomes" id="UP000284403"/>
    </source>
</evidence>
<dbReference type="OrthoDB" id="261247at2759"/>
<sequence length="163" mass="17281">MRRAFRLLRPTAPIRCVQPAALRPTRVLRIPPQLARLIVAGGLLLFQAFVVAHNREAEKLREDAASGGDGGGTAVMSSSEALHILGLDAGLRVPLQSEQDRAEATRRFKHLFAIAKQSGNVYLQGKFSAAYRICVDANWDADDGACGDSGIDAGGGGDDVAKG</sequence>
<gene>
    <name evidence="1" type="ORF">Tco025E_01394</name>
</gene>
<keyword evidence="2" id="KW-1185">Reference proteome</keyword>
<dbReference type="GeneID" id="40315005"/>
<evidence type="ECO:0000313" key="1">
    <source>
        <dbReference type="EMBL" id="RNF26271.1"/>
    </source>
</evidence>
<dbReference type="EMBL" id="MKKU01000049">
    <property type="protein sequence ID" value="RNF26271.1"/>
    <property type="molecule type" value="Genomic_DNA"/>
</dbReference>
<name>A0A3R7LK67_9TRYP</name>
<accession>A0A3R7LK67</accession>
<reference evidence="1 2" key="1">
    <citation type="journal article" date="2018" name="BMC Genomics">
        <title>Genomic comparison of Trypanosoma conorhini and Trypanosoma rangeli to Trypanosoma cruzi strains of high and low virulence.</title>
        <authorList>
            <person name="Bradwell K.R."/>
            <person name="Koparde V.N."/>
            <person name="Matveyev A.V."/>
            <person name="Serrano M.G."/>
            <person name="Alves J.M."/>
            <person name="Parikh H."/>
            <person name="Huang B."/>
            <person name="Lee V."/>
            <person name="Espinosa-Alvarez O."/>
            <person name="Ortiz P.A."/>
            <person name="Costa-Martins A.G."/>
            <person name="Teixeira M.M."/>
            <person name="Buck G.A."/>
        </authorList>
    </citation>
    <scope>NUCLEOTIDE SEQUENCE [LARGE SCALE GENOMIC DNA]</scope>
    <source>
        <strain evidence="1 2">025E</strain>
    </source>
</reference>
<proteinExistence type="predicted"/>
<dbReference type="Proteomes" id="UP000284403">
    <property type="component" value="Unassembled WGS sequence"/>
</dbReference>
<comment type="caution">
    <text evidence="1">The sequence shown here is derived from an EMBL/GenBank/DDBJ whole genome shotgun (WGS) entry which is preliminary data.</text>
</comment>
<dbReference type="AlphaFoldDB" id="A0A3R7LK67"/>
<organism evidence="1 2">
    <name type="scientific">Trypanosoma conorhini</name>
    <dbReference type="NCBI Taxonomy" id="83891"/>
    <lineage>
        <taxon>Eukaryota</taxon>
        <taxon>Discoba</taxon>
        <taxon>Euglenozoa</taxon>
        <taxon>Kinetoplastea</taxon>
        <taxon>Metakinetoplastina</taxon>
        <taxon>Trypanosomatida</taxon>
        <taxon>Trypanosomatidae</taxon>
        <taxon>Trypanosoma</taxon>
    </lineage>
</organism>
<dbReference type="RefSeq" id="XP_029231477.1">
    <property type="nucleotide sequence ID" value="XM_029368332.1"/>
</dbReference>